<accession>A0A397F8Y0</accession>
<dbReference type="EMBL" id="QUTE01009093">
    <property type="protein sequence ID" value="RHZ20838.1"/>
    <property type="molecule type" value="Genomic_DNA"/>
</dbReference>
<dbReference type="Pfam" id="PF10558">
    <property type="entry name" value="MTP18"/>
    <property type="match status" value="1"/>
</dbReference>
<dbReference type="VEuPathDB" id="FungiDB:H257_13095"/>
<dbReference type="Pfam" id="PF12799">
    <property type="entry name" value="LRR_4"/>
    <property type="match status" value="1"/>
</dbReference>
<dbReference type="InterPro" id="IPR001611">
    <property type="entry name" value="Leu-rich_rpt"/>
</dbReference>
<name>A0A397F8Y0_APHAT</name>
<keyword evidence="3" id="KW-0433">Leucine-rich repeat</keyword>
<protein>
    <recommendedName>
        <fullName evidence="2">Mitochondrial fission process protein 1</fullName>
    </recommendedName>
    <alternativeName>
        <fullName evidence="5">Mitochondrial 18 kDa protein</fullName>
    </alternativeName>
</protein>
<gene>
    <name evidence="8" type="ORF">DYB26_004195</name>
    <name evidence="7" type="ORF">DYB30_005333</name>
    <name evidence="9" type="ORF">DYB31_005191</name>
</gene>
<evidence type="ECO:0000313" key="10">
    <source>
        <dbReference type="Proteomes" id="UP000266196"/>
    </source>
</evidence>
<dbReference type="GO" id="GO:0005739">
    <property type="term" value="C:mitochondrion"/>
    <property type="evidence" value="ECO:0007669"/>
    <property type="project" value="TreeGrafter"/>
</dbReference>
<evidence type="ECO:0000313" key="11">
    <source>
        <dbReference type="Proteomes" id="UP000266643"/>
    </source>
</evidence>
<dbReference type="InterPro" id="IPR025875">
    <property type="entry name" value="Leu-rich_rpt_4"/>
</dbReference>
<dbReference type="PROSITE" id="PS50096">
    <property type="entry name" value="IQ"/>
    <property type="match status" value="1"/>
</dbReference>
<evidence type="ECO:0000313" key="9">
    <source>
        <dbReference type="EMBL" id="RHZ20838.1"/>
    </source>
</evidence>
<dbReference type="PANTHER" id="PTHR11001:SF2">
    <property type="entry name" value="MITOCHONDRIAL FISSION PROCESS PROTEIN 1"/>
    <property type="match status" value="1"/>
</dbReference>
<dbReference type="EMBL" id="QUTF01020839">
    <property type="protein sequence ID" value="RHY95280.1"/>
    <property type="molecule type" value="Genomic_DNA"/>
</dbReference>
<dbReference type="AlphaFoldDB" id="A0A397F8Y0"/>
<dbReference type="Proteomes" id="UP000286510">
    <property type="component" value="Unassembled WGS sequence"/>
</dbReference>
<evidence type="ECO:0000256" key="4">
    <source>
        <dbReference type="ARBA" id="ARBA00022737"/>
    </source>
</evidence>
<evidence type="ECO:0000313" key="7">
    <source>
        <dbReference type="EMBL" id="RHY57032.1"/>
    </source>
</evidence>
<dbReference type="CDD" id="cd23767">
    <property type="entry name" value="IQCD"/>
    <property type="match status" value="1"/>
</dbReference>
<evidence type="ECO:0000256" key="1">
    <source>
        <dbReference type="ARBA" id="ARBA00009224"/>
    </source>
</evidence>
<dbReference type="PANTHER" id="PTHR11001">
    <property type="entry name" value="MITOCHONDRIAL FISSION PROCESS PROTEIN 1"/>
    <property type="match status" value="1"/>
</dbReference>
<dbReference type="SUPFAM" id="SSF52075">
    <property type="entry name" value="Outer arm dynein light chain 1"/>
    <property type="match status" value="1"/>
</dbReference>
<dbReference type="InterPro" id="IPR032675">
    <property type="entry name" value="LRR_dom_sf"/>
</dbReference>
<evidence type="ECO:0000256" key="3">
    <source>
        <dbReference type="ARBA" id="ARBA00022614"/>
    </source>
</evidence>
<reference evidence="10 11" key="1">
    <citation type="submission" date="2018-08" db="EMBL/GenBank/DDBJ databases">
        <title>Aphanomyces genome sequencing and annotation.</title>
        <authorList>
            <person name="Minardi D."/>
            <person name="Oidtmann B."/>
            <person name="Van Der Giezen M."/>
            <person name="Studholme D.J."/>
        </authorList>
    </citation>
    <scope>NUCLEOTIDE SEQUENCE [LARGE SCALE GENOMIC DNA]</scope>
    <source>
        <strain evidence="9 10">197901</strain>
        <strain evidence="7 11">D2</strain>
        <strain evidence="8 12">FDL457</strain>
    </source>
</reference>
<evidence type="ECO:0000256" key="2">
    <source>
        <dbReference type="ARBA" id="ARBA00017835"/>
    </source>
</evidence>
<evidence type="ECO:0000313" key="12">
    <source>
        <dbReference type="Proteomes" id="UP000286510"/>
    </source>
</evidence>
<feature type="compositionally biased region" description="Low complexity" evidence="6">
    <location>
        <begin position="251"/>
        <end position="260"/>
    </location>
</feature>
<evidence type="ECO:0000256" key="5">
    <source>
        <dbReference type="ARBA" id="ARBA00029631"/>
    </source>
</evidence>
<keyword evidence="4" id="KW-0677">Repeat</keyword>
<dbReference type="Gene3D" id="3.80.10.10">
    <property type="entry name" value="Ribonuclease Inhibitor"/>
    <property type="match status" value="1"/>
</dbReference>
<comment type="similarity">
    <text evidence="1">Belongs to the MTFP1 family.</text>
</comment>
<dbReference type="GO" id="GO:0000266">
    <property type="term" value="P:mitochondrial fission"/>
    <property type="evidence" value="ECO:0007669"/>
    <property type="project" value="TreeGrafter"/>
</dbReference>
<dbReference type="PROSITE" id="PS51450">
    <property type="entry name" value="LRR"/>
    <property type="match status" value="2"/>
</dbReference>
<dbReference type="Proteomes" id="UP000266643">
    <property type="component" value="Unassembled WGS sequence"/>
</dbReference>
<evidence type="ECO:0000256" key="6">
    <source>
        <dbReference type="SAM" id="MobiDB-lite"/>
    </source>
</evidence>
<feature type="region of interest" description="Disordered" evidence="6">
    <location>
        <begin position="236"/>
        <end position="260"/>
    </location>
</feature>
<sequence length="392" mass="43005">MTKSDVADPAPKLDLWRDSPVRYLGYANELGESFRPLFPRCVGPSYAVAIAYVLGDTFDKGMIALNDTPTTQSAAGNVETNKKTRAVKAAADTLIWQGFVAASSAVAKHVKANPAVLKWGPTCVGIGVIPFIIHPIDEFVDYAMDRTTRVDLSCNKIVALAGIEVLGALVWLNLSRNSITSLDGVQHLAHLQTLDVADNNLTDIDVLEHNMSLTHVNASTNCINVSQAAAEPPLAHSSTFLPHHDTPGTHASSAKTASATSRQDLHKALAAVQDHVQHMRKYMKWKRANYSARQIQRVWRGYVVRGNLVGYVPGIHDTVVNMEIGRKGGATLLHQVRCVLIRVGKLERQAGIQDEATMALWSQLKQVTTDSHNHHRLTRAVSRLQVNEYIHM</sequence>
<proteinExistence type="inferred from homology"/>
<organism evidence="9 10">
    <name type="scientific">Aphanomyces astaci</name>
    <name type="common">Crayfish plague agent</name>
    <dbReference type="NCBI Taxonomy" id="112090"/>
    <lineage>
        <taxon>Eukaryota</taxon>
        <taxon>Sar</taxon>
        <taxon>Stramenopiles</taxon>
        <taxon>Oomycota</taxon>
        <taxon>Saprolegniomycetes</taxon>
        <taxon>Saprolegniales</taxon>
        <taxon>Verrucalvaceae</taxon>
        <taxon>Aphanomyces</taxon>
    </lineage>
</organism>
<dbReference type="InterPro" id="IPR019560">
    <property type="entry name" value="Mitochondrial_18_kDa_protein"/>
</dbReference>
<comment type="caution">
    <text evidence="9">The sequence shown here is derived from an EMBL/GenBank/DDBJ whole genome shotgun (WGS) entry which is preliminary data.</text>
</comment>
<evidence type="ECO:0000313" key="8">
    <source>
        <dbReference type="EMBL" id="RHY95280.1"/>
    </source>
</evidence>
<dbReference type="Proteomes" id="UP000266196">
    <property type="component" value="Unassembled WGS sequence"/>
</dbReference>
<dbReference type="VEuPathDB" id="FungiDB:H257_13097"/>
<dbReference type="EMBL" id="QUTD01006178">
    <property type="protein sequence ID" value="RHY57032.1"/>
    <property type="molecule type" value="Genomic_DNA"/>
</dbReference>